<dbReference type="RefSeq" id="WP_026849129.1">
    <property type="nucleotide sequence ID" value="NZ_CP011454.1"/>
</dbReference>
<name>A0A143BGX6_9BACT</name>
<reference evidence="1 2" key="1">
    <citation type="journal article" date="2014" name="Proc. Natl. Acad. Sci. U.S.A.">
        <title>Functional type 2 photosynthetic reaction centers found in the rare bacterial phylum Gemmatimonadetes.</title>
        <authorList>
            <person name="Zeng Y."/>
            <person name="Feng F."/>
            <person name="Medova H."/>
            <person name="Dean J."/>
            <person name="Koblizek M."/>
        </authorList>
    </citation>
    <scope>NUCLEOTIDE SEQUENCE [LARGE SCALE GENOMIC DNA]</scope>
    <source>
        <strain evidence="1 2">AP64</strain>
    </source>
</reference>
<sequence length="231" mass="25053">MNLLALALLSAGLDCWAPTVVQTASSLSAAERTGVAPLTHTLDRAEQLLRGNTHINALSGVRARLHRFIGHPASPGAPLMADASVWLHRREELWGPQCTLRSGADYTSHAMLSAHVNQLDALFGLLENPQEVTERGTFPPPVVTDSVQGHPIYAGRVLLLTREGVPPLVPVPGDSTRWRVNPALFAGSRRGEVRVIALSLVVNNDDDPQLPAMTQWLTGMDLRPWRALITP</sequence>
<protein>
    <submittedName>
        <fullName evidence="1">Uncharacterized protein</fullName>
    </submittedName>
</protein>
<accession>A0A143BGX6</accession>
<proteinExistence type="predicted"/>
<dbReference type="Proteomes" id="UP000076404">
    <property type="component" value="Chromosome"/>
</dbReference>
<organism evidence="1 2">
    <name type="scientific">Gemmatimonas phototrophica</name>
    <dbReference type="NCBI Taxonomy" id="1379270"/>
    <lineage>
        <taxon>Bacteria</taxon>
        <taxon>Pseudomonadati</taxon>
        <taxon>Gemmatimonadota</taxon>
        <taxon>Gemmatimonadia</taxon>
        <taxon>Gemmatimonadales</taxon>
        <taxon>Gemmatimonadaceae</taxon>
        <taxon>Gemmatimonas</taxon>
    </lineage>
</organism>
<gene>
    <name evidence="1" type="ORF">GEMMAAP_01340</name>
</gene>
<dbReference type="AlphaFoldDB" id="A0A143BGX6"/>
<reference evidence="1 2" key="2">
    <citation type="journal article" date="2016" name="Environ. Microbiol. Rep.">
        <title>Metagenomic evidence for the presence of phototrophic Gemmatimonadetes bacteria in diverse environments.</title>
        <authorList>
            <person name="Zeng Y."/>
            <person name="Baumbach J."/>
            <person name="Barbosa E.G."/>
            <person name="Azevedo V."/>
            <person name="Zhang C."/>
            <person name="Koblizek M."/>
        </authorList>
    </citation>
    <scope>NUCLEOTIDE SEQUENCE [LARGE SCALE GENOMIC DNA]</scope>
    <source>
        <strain evidence="1 2">AP64</strain>
    </source>
</reference>
<dbReference type="KEGG" id="gph:GEMMAAP_01340"/>
<evidence type="ECO:0000313" key="1">
    <source>
        <dbReference type="EMBL" id="AMW03853.1"/>
    </source>
</evidence>
<dbReference type="EMBL" id="CP011454">
    <property type="protein sequence ID" value="AMW03853.1"/>
    <property type="molecule type" value="Genomic_DNA"/>
</dbReference>
<keyword evidence="2" id="KW-1185">Reference proteome</keyword>
<evidence type="ECO:0000313" key="2">
    <source>
        <dbReference type="Proteomes" id="UP000076404"/>
    </source>
</evidence>